<sequence length="247" mass="27926">MASKPSTLSMLMGDANRGRRGEGKPFVSFTQKLFDMVSDPAERAIQWNRAGDGFHVLDTTQLCEHTFPHYFKHNSWPSFTRQLNMYGFQRTGNHQPCEPSLEFKHPHFKYGQPGLLRYIQRRVVSATPDFARSSYARPDPQDPEALMVAYREQAARHEETLQHVANILTHTLTLPNPRAEIARAIQAIHQSLDHSNMPSPPTEHSSLKHNAFPLPSLSAYQPSSNDMIQLPPFAIHPPSILNSAVLL</sequence>
<protein>
    <submittedName>
        <fullName evidence="1">Uncharacterized protein</fullName>
    </submittedName>
</protein>
<name>A0ACC2RU32_9FUNG</name>
<accession>A0ACC2RU32</accession>
<evidence type="ECO:0000313" key="1">
    <source>
        <dbReference type="EMBL" id="KAJ9053548.1"/>
    </source>
</evidence>
<comment type="caution">
    <text evidence="1">The sequence shown here is derived from an EMBL/GenBank/DDBJ whole genome shotgun (WGS) entry which is preliminary data.</text>
</comment>
<keyword evidence="2" id="KW-1185">Reference proteome</keyword>
<proteinExistence type="predicted"/>
<gene>
    <name evidence="1" type="ORF">DSO57_1023155</name>
</gene>
<organism evidence="1 2">
    <name type="scientific">Entomophthora muscae</name>
    <dbReference type="NCBI Taxonomy" id="34485"/>
    <lineage>
        <taxon>Eukaryota</taxon>
        <taxon>Fungi</taxon>
        <taxon>Fungi incertae sedis</taxon>
        <taxon>Zoopagomycota</taxon>
        <taxon>Entomophthoromycotina</taxon>
        <taxon>Entomophthoromycetes</taxon>
        <taxon>Entomophthorales</taxon>
        <taxon>Entomophthoraceae</taxon>
        <taxon>Entomophthora</taxon>
    </lineage>
</organism>
<evidence type="ECO:0000313" key="2">
    <source>
        <dbReference type="Proteomes" id="UP001165960"/>
    </source>
</evidence>
<dbReference type="EMBL" id="QTSX02006509">
    <property type="protein sequence ID" value="KAJ9053548.1"/>
    <property type="molecule type" value="Genomic_DNA"/>
</dbReference>
<dbReference type="Proteomes" id="UP001165960">
    <property type="component" value="Unassembled WGS sequence"/>
</dbReference>
<reference evidence="1" key="1">
    <citation type="submission" date="2022-04" db="EMBL/GenBank/DDBJ databases">
        <title>Genome of the entomopathogenic fungus Entomophthora muscae.</title>
        <authorList>
            <person name="Elya C."/>
            <person name="Lovett B.R."/>
            <person name="Lee E."/>
            <person name="Macias A.M."/>
            <person name="Hajek A.E."/>
            <person name="De Bivort B.L."/>
            <person name="Kasson M.T."/>
            <person name="De Fine Licht H.H."/>
            <person name="Stajich J.E."/>
        </authorList>
    </citation>
    <scope>NUCLEOTIDE SEQUENCE</scope>
    <source>
        <strain evidence="1">Berkeley</strain>
    </source>
</reference>